<feature type="region of interest" description="Disordered" evidence="1">
    <location>
        <begin position="51"/>
        <end position="74"/>
    </location>
</feature>
<protein>
    <recommendedName>
        <fullName evidence="4">CCHC-type domain-containing protein</fullName>
    </recommendedName>
</protein>
<gene>
    <name evidence="2" type="ORF">EB796_018859</name>
</gene>
<evidence type="ECO:0000256" key="1">
    <source>
        <dbReference type="SAM" id="MobiDB-lite"/>
    </source>
</evidence>
<organism evidence="2 3">
    <name type="scientific">Bugula neritina</name>
    <name type="common">Brown bryozoan</name>
    <name type="synonym">Sertularia neritina</name>
    <dbReference type="NCBI Taxonomy" id="10212"/>
    <lineage>
        <taxon>Eukaryota</taxon>
        <taxon>Metazoa</taxon>
        <taxon>Spiralia</taxon>
        <taxon>Lophotrochozoa</taxon>
        <taxon>Bryozoa</taxon>
        <taxon>Gymnolaemata</taxon>
        <taxon>Cheilostomatida</taxon>
        <taxon>Flustrina</taxon>
        <taxon>Buguloidea</taxon>
        <taxon>Bugulidae</taxon>
        <taxon>Bugula</taxon>
    </lineage>
</organism>
<evidence type="ECO:0000313" key="3">
    <source>
        <dbReference type="Proteomes" id="UP000593567"/>
    </source>
</evidence>
<name>A0A7J7J9W7_BUGNE</name>
<proteinExistence type="predicted"/>
<dbReference type="EMBL" id="VXIV02002800">
    <property type="protein sequence ID" value="KAF6022825.1"/>
    <property type="molecule type" value="Genomic_DNA"/>
</dbReference>
<keyword evidence="3" id="KW-1185">Reference proteome</keyword>
<dbReference type="OrthoDB" id="6513910at2759"/>
<dbReference type="AlphaFoldDB" id="A0A7J7J9W7"/>
<accession>A0A7J7J9W7</accession>
<evidence type="ECO:0008006" key="4">
    <source>
        <dbReference type="Google" id="ProtNLM"/>
    </source>
</evidence>
<reference evidence="2" key="1">
    <citation type="submission" date="2020-06" db="EMBL/GenBank/DDBJ databases">
        <title>Draft genome of Bugula neritina, a colonial animal packing powerful symbionts and potential medicines.</title>
        <authorList>
            <person name="Rayko M."/>
        </authorList>
    </citation>
    <scope>NUCLEOTIDE SEQUENCE [LARGE SCALE GENOMIC DNA]</scope>
    <source>
        <strain evidence="2">Kwan_BN1</strain>
    </source>
</reference>
<evidence type="ECO:0000313" key="2">
    <source>
        <dbReference type="EMBL" id="KAF6022825.1"/>
    </source>
</evidence>
<sequence length="96" mass="10483">MGIAKLVATEQFISSCPDDLAVHLKQSSYNSSEDMCDAVSLFLHTGGRKLAKTKKTNTKRMENTPASSMHAEQGSKSYGAGFICKDKSHMARNCPR</sequence>
<comment type="caution">
    <text evidence="2">The sequence shown here is derived from an EMBL/GenBank/DDBJ whole genome shotgun (WGS) entry which is preliminary data.</text>
</comment>
<dbReference type="Proteomes" id="UP000593567">
    <property type="component" value="Unassembled WGS sequence"/>
</dbReference>